<dbReference type="FunFam" id="3.40.50.620:FF:000089">
    <property type="entry name" value="Bifunctional coenzyme A synthase"/>
    <property type="match status" value="1"/>
</dbReference>
<dbReference type="Gene3D" id="3.40.50.620">
    <property type="entry name" value="HUPs"/>
    <property type="match status" value="1"/>
</dbReference>
<dbReference type="SUPFAM" id="SSF52540">
    <property type="entry name" value="P-loop containing nucleoside triphosphate hydrolases"/>
    <property type="match status" value="1"/>
</dbReference>
<dbReference type="Pfam" id="PF01121">
    <property type="entry name" value="CoaE"/>
    <property type="match status" value="1"/>
</dbReference>
<evidence type="ECO:0000256" key="10">
    <source>
        <dbReference type="ARBA" id="ARBA00022777"/>
    </source>
</evidence>
<dbReference type="InterPro" id="IPR004821">
    <property type="entry name" value="Cyt_trans-like"/>
</dbReference>
<dbReference type="PANTHER" id="PTHR10695:SF46">
    <property type="entry name" value="BIFUNCTIONAL COENZYME A SYNTHASE-RELATED"/>
    <property type="match status" value="1"/>
</dbReference>
<evidence type="ECO:0000256" key="14">
    <source>
        <dbReference type="ARBA" id="ARBA00051310"/>
    </source>
</evidence>
<name>A0A2C9JY35_BIOGL</name>
<dbReference type="EC" id="2.7.1.24" evidence="20"/>
<dbReference type="STRING" id="6526.A0A2C9JY35"/>
<keyword evidence="5" id="KW-0963">Cytoplasm</keyword>
<dbReference type="PROSITE" id="PS51219">
    <property type="entry name" value="DPCK"/>
    <property type="match status" value="1"/>
</dbReference>
<evidence type="ECO:0000259" key="22">
    <source>
        <dbReference type="Pfam" id="PF01467"/>
    </source>
</evidence>
<dbReference type="GO" id="GO:0004140">
    <property type="term" value="F:dephospho-CoA kinase activity"/>
    <property type="evidence" value="ECO:0007669"/>
    <property type="project" value="UniProtKB-EC"/>
</dbReference>
<dbReference type="NCBIfam" id="TIGR00152">
    <property type="entry name" value="dephospho-CoA kinase"/>
    <property type="match status" value="1"/>
</dbReference>
<keyword evidence="8" id="KW-0548">Nucleotidyltransferase</keyword>
<comment type="pathway">
    <text evidence="18">Cofactor biosynthesis; coenzyme A biosynthesis; CoA from (R)-pantothenate: step 5/5.</text>
</comment>
<dbReference type="CDD" id="cd02164">
    <property type="entry name" value="PPAT_CoAS"/>
    <property type="match status" value="1"/>
</dbReference>
<proteinExistence type="inferred from homology"/>
<keyword evidence="6" id="KW-0597">Phosphoprotein</keyword>
<comment type="catalytic activity">
    <reaction evidence="15">
        <text>3'-dephospho-CoA + ATP = ADP + CoA + H(+)</text>
        <dbReference type="Rhea" id="RHEA:18245"/>
        <dbReference type="ChEBI" id="CHEBI:15378"/>
        <dbReference type="ChEBI" id="CHEBI:30616"/>
        <dbReference type="ChEBI" id="CHEBI:57287"/>
        <dbReference type="ChEBI" id="CHEBI:57328"/>
        <dbReference type="ChEBI" id="CHEBI:456216"/>
        <dbReference type="EC" id="2.7.1.24"/>
    </reaction>
    <physiologicalReaction direction="left-to-right" evidence="15">
        <dbReference type="Rhea" id="RHEA:18246"/>
    </physiologicalReaction>
</comment>
<dbReference type="Gene3D" id="3.40.50.300">
    <property type="entry name" value="P-loop containing nucleotide triphosphate hydrolases"/>
    <property type="match status" value="1"/>
</dbReference>
<dbReference type="CDD" id="cd02022">
    <property type="entry name" value="DPCK"/>
    <property type="match status" value="1"/>
</dbReference>
<feature type="domain" description="Cytidyltransferase-like" evidence="22">
    <location>
        <begin position="175"/>
        <end position="319"/>
    </location>
</feature>
<dbReference type="VEuPathDB" id="VectorBase:BGLB009874"/>
<evidence type="ECO:0000256" key="4">
    <source>
        <dbReference type="ARBA" id="ARBA00012392"/>
    </source>
</evidence>
<evidence type="ECO:0000256" key="19">
    <source>
        <dbReference type="ARBA" id="ARBA00061673"/>
    </source>
</evidence>
<evidence type="ECO:0000256" key="6">
    <source>
        <dbReference type="ARBA" id="ARBA00022553"/>
    </source>
</evidence>
<dbReference type="InterPro" id="IPR001977">
    <property type="entry name" value="Depp_CoAkinase"/>
</dbReference>
<dbReference type="GO" id="GO:0005524">
    <property type="term" value="F:ATP binding"/>
    <property type="evidence" value="ECO:0007669"/>
    <property type="project" value="UniProtKB-KW"/>
</dbReference>
<keyword evidence="11" id="KW-0067">ATP-binding</keyword>
<keyword evidence="13" id="KW-0511">Multifunctional enzyme</keyword>
<evidence type="ECO:0000256" key="20">
    <source>
        <dbReference type="ARBA" id="ARBA00066359"/>
    </source>
</evidence>
<dbReference type="EC" id="2.7.7.3" evidence="4"/>
<evidence type="ECO:0000256" key="5">
    <source>
        <dbReference type="ARBA" id="ARBA00022490"/>
    </source>
</evidence>
<comment type="pathway">
    <text evidence="17">Cofactor biosynthesis; coenzyme A biosynthesis; CoA from (R)-pantothenate: step 4/5.</text>
</comment>
<keyword evidence="7" id="KW-0808">Transferase</keyword>
<dbReference type="HAMAP" id="MF_00376">
    <property type="entry name" value="Dephospho_CoA_kinase"/>
    <property type="match status" value="1"/>
</dbReference>
<dbReference type="PANTHER" id="PTHR10695">
    <property type="entry name" value="DEPHOSPHO-COA KINASE-RELATED"/>
    <property type="match status" value="1"/>
</dbReference>
<dbReference type="GO" id="GO:0005759">
    <property type="term" value="C:mitochondrial matrix"/>
    <property type="evidence" value="ECO:0007669"/>
    <property type="project" value="UniProtKB-SubCell"/>
</dbReference>
<dbReference type="NCBIfam" id="TIGR00125">
    <property type="entry name" value="cyt_tran_rel"/>
    <property type="match status" value="1"/>
</dbReference>
<reference evidence="23" key="1">
    <citation type="submission" date="2020-05" db="UniProtKB">
        <authorList>
            <consortium name="EnsemblMetazoa"/>
        </authorList>
    </citation>
    <scope>IDENTIFICATION</scope>
    <source>
        <strain evidence="23">BB02</strain>
    </source>
</reference>
<evidence type="ECO:0000256" key="15">
    <source>
        <dbReference type="ARBA" id="ARBA00051912"/>
    </source>
</evidence>
<dbReference type="AlphaFoldDB" id="A0A2C9JY35"/>
<comment type="similarity">
    <text evidence="19">In the central section; belongs to the eukaryotic CoaD family.</text>
</comment>
<evidence type="ECO:0000256" key="18">
    <source>
        <dbReference type="ARBA" id="ARBA00060696"/>
    </source>
</evidence>
<protein>
    <recommendedName>
        <fullName evidence="21">Bifunctional coenzyme A synthase</fullName>
        <ecNumber evidence="20">2.7.1.24</ecNumber>
        <ecNumber evidence="4">2.7.7.3</ecNumber>
    </recommendedName>
</protein>
<dbReference type="KEGG" id="bgt:106072612"/>
<comment type="catalytic activity">
    <reaction evidence="14">
        <text>(R)-4'-phosphopantetheine + ATP + H(+) = 3'-dephospho-CoA + diphosphate</text>
        <dbReference type="Rhea" id="RHEA:19801"/>
        <dbReference type="ChEBI" id="CHEBI:15378"/>
        <dbReference type="ChEBI" id="CHEBI:30616"/>
        <dbReference type="ChEBI" id="CHEBI:33019"/>
        <dbReference type="ChEBI" id="CHEBI:57328"/>
        <dbReference type="ChEBI" id="CHEBI:61723"/>
        <dbReference type="EC" id="2.7.7.3"/>
    </reaction>
    <physiologicalReaction direction="left-to-right" evidence="14">
        <dbReference type="Rhea" id="RHEA:19802"/>
    </physiologicalReaction>
</comment>
<evidence type="ECO:0000256" key="1">
    <source>
        <dbReference type="ARBA" id="ARBA00004305"/>
    </source>
</evidence>
<organism evidence="23 24">
    <name type="scientific">Biomphalaria glabrata</name>
    <name type="common">Bloodfluke planorb</name>
    <name type="synonym">Freshwater snail</name>
    <dbReference type="NCBI Taxonomy" id="6526"/>
    <lineage>
        <taxon>Eukaryota</taxon>
        <taxon>Metazoa</taxon>
        <taxon>Spiralia</taxon>
        <taxon>Lophotrochozoa</taxon>
        <taxon>Mollusca</taxon>
        <taxon>Gastropoda</taxon>
        <taxon>Heterobranchia</taxon>
        <taxon>Euthyneura</taxon>
        <taxon>Panpulmonata</taxon>
        <taxon>Hygrophila</taxon>
        <taxon>Lymnaeoidea</taxon>
        <taxon>Planorbidae</taxon>
        <taxon>Biomphalaria</taxon>
    </lineage>
</organism>
<evidence type="ECO:0000313" key="23">
    <source>
        <dbReference type="EnsemblMetazoa" id="BGLB009874-PC"/>
    </source>
</evidence>
<dbReference type="OrthoDB" id="330671at2759"/>
<dbReference type="SUPFAM" id="SSF52374">
    <property type="entry name" value="Nucleotidylyl transferase"/>
    <property type="match status" value="1"/>
</dbReference>
<evidence type="ECO:0000256" key="3">
    <source>
        <dbReference type="ARBA" id="ARBA00011245"/>
    </source>
</evidence>
<evidence type="ECO:0000256" key="13">
    <source>
        <dbReference type="ARBA" id="ARBA00023268"/>
    </source>
</evidence>
<dbReference type="InterPro" id="IPR027417">
    <property type="entry name" value="P-loop_NTPase"/>
</dbReference>
<evidence type="ECO:0000256" key="17">
    <source>
        <dbReference type="ARBA" id="ARBA00060565"/>
    </source>
</evidence>
<evidence type="ECO:0000256" key="12">
    <source>
        <dbReference type="ARBA" id="ARBA00023128"/>
    </source>
</evidence>
<sequence length="539" mass="60267">MAKAGLLILTQPLSHLHSLILPIIKQASVVVSDTLYVFLQPALQNQQLSKSTFLYPLGFTKELQSFVKEFYLNSSRLCHNLDIRILLSHISSNPSAHIAVPYSLKKEVSVLLSDSVKFQDSWMQGKNSLTDILKTSFSNIKSDLSFSLLSIGSAESSSSSESEVLELLQTYPNVVLGGTFDQLHTGHKVLLTESCLRCDKKLTVGITDGERNKKKVLWELMEPYEVRWQKVDNFVKEVKPNIVLEAVKIFDPFGPTITDPDLQCIVVSDETKAGGASVNEERIKRGFSSLDMVTIELIEDSCHAEDEESKISSSSYRKRLLGTLLTQVPVKQHLDKCPYRLAITGGIASGKSNVCSELEKLGAKIVNCDLLGHKAYAKGMSAYHKIIQEFGNSVLGEDEEIARPKLGQIVFNDKSKLEKLNSIVWPAIRQLAEEEISGYKKAGAKVVVLEAAVLLEAGWDDMVHEVWTTFVSAEEAIRRLITRNKFNKEDAQKRLDSQISNVDRIARSNVAICPEWEFEVTRKQVEKAWSLLQKRITQA</sequence>
<dbReference type="EnsemblMetazoa" id="BGLB009874-RC">
    <property type="protein sequence ID" value="BGLB009874-PC"/>
    <property type="gene ID" value="BGLB009874"/>
</dbReference>
<gene>
    <name evidence="23" type="primary">106072612</name>
</gene>
<evidence type="ECO:0000256" key="21">
    <source>
        <dbReference type="ARBA" id="ARBA00067394"/>
    </source>
</evidence>
<evidence type="ECO:0000256" key="8">
    <source>
        <dbReference type="ARBA" id="ARBA00022695"/>
    </source>
</evidence>
<dbReference type="NCBIfam" id="NF001985">
    <property type="entry name" value="PRK00777.1"/>
    <property type="match status" value="1"/>
</dbReference>
<comment type="subcellular location">
    <subcellularLocation>
        <location evidence="2">Cytoplasm</location>
    </subcellularLocation>
    <subcellularLocation>
        <location evidence="1">Mitochondrion matrix</location>
    </subcellularLocation>
</comment>
<comment type="function">
    <text evidence="16">Bifunctional enzyme that catalyzes the fourth and fifth sequential steps of CoA biosynthetic pathway. The fourth reaction is catalyzed by the phosphopantetheine adenylyltransferase, coded by the coaD domain; the fifth reaction is catalyzed by the dephospho-CoA kinase, coded by the coaE domain. May act as a point of CoA biosynthesis regulation.</text>
</comment>
<keyword evidence="10" id="KW-0418">Kinase</keyword>
<dbReference type="GO" id="GO:0015937">
    <property type="term" value="P:coenzyme A biosynthetic process"/>
    <property type="evidence" value="ECO:0007669"/>
    <property type="project" value="InterPro"/>
</dbReference>
<dbReference type="InterPro" id="IPR014729">
    <property type="entry name" value="Rossmann-like_a/b/a_fold"/>
</dbReference>
<keyword evidence="12" id="KW-0496">Mitochondrion</keyword>
<dbReference type="FunFam" id="3.40.50.300:FF:000899">
    <property type="entry name" value="Bifunctional coenzyme A synthase"/>
    <property type="match status" value="1"/>
</dbReference>
<evidence type="ECO:0000256" key="7">
    <source>
        <dbReference type="ARBA" id="ARBA00022679"/>
    </source>
</evidence>
<evidence type="ECO:0000256" key="2">
    <source>
        <dbReference type="ARBA" id="ARBA00004496"/>
    </source>
</evidence>
<evidence type="ECO:0000256" key="16">
    <source>
        <dbReference type="ARBA" id="ARBA00059677"/>
    </source>
</evidence>
<dbReference type="Proteomes" id="UP000076420">
    <property type="component" value="Unassembled WGS sequence"/>
</dbReference>
<accession>A0A2C9JY35</accession>
<evidence type="ECO:0000256" key="11">
    <source>
        <dbReference type="ARBA" id="ARBA00022840"/>
    </source>
</evidence>
<evidence type="ECO:0000313" key="24">
    <source>
        <dbReference type="Proteomes" id="UP000076420"/>
    </source>
</evidence>
<keyword evidence="9" id="KW-0547">Nucleotide-binding</keyword>
<dbReference type="EnsemblMetazoa" id="BGLB009874-RB">
    <property type="protein sequence ID" value="BGLB009874-PB"/>
    <property type="gene ID" value="BGLB009874"/>
</dbReference>
<evidence type="ECO:0000256" key="9">
    <source>
        <dbReference type="ARBA" id="ARBA00022741"/>
    </source>
</evidence>
<dbReference type="Pfam" id="PF01467">
    <property type="entry name" value="CTP_transf_like"/>
    <property type="match status" value="1"/>
</dbReference>
<dbReference type="GO" id="GO:0004595">
    <property type="term" value="F:pantetheine-phosphate adenylyltransferase activity"/>
    <property type="evidence" value="ECO:0007669"/>
    <property type="project" value="UniProtKB-EC"/>
</dbReference>
<dbReference type="VEuPathDB" id="VectorBase:BGLAX_026435"/>
<comment type="subunit">
    <text evidence="3">Monomer.</text>
</comment>